<dbReference type="AlphaFoldDB" id="A0A9Q0NS51"/>
<comment type="caution">
    <text evidence="2">The sequence shown here is derived from an EMBL/GenBank/DDBJ whole genome shotgun (WGS) entry which is preliminary data.</text>
</comment>
<dbReference type="Proteomes" id="UP001151529">
    <property type="component" value="Chromosome 14"/>
</dbReference>
<proteinExistence type="inferred from homology"/>
<comment type="similarity">
    <text evidence="1">Belongs to the REF/SRPP family.</text>
</comment>
<reference evidence="2" key="1">
    <citation type="submission" date="2022-11" db="EMBL/GenBank/DDBJ databases">
        <authorList>
            <person name="Hyden B.L."/>
            <person name="Feng K."/>
            <person name="Yates T."/>
            <person name="Jawdy S."/>
            <person name="Smart L.B."/>
            <person name="Muchero W."/>
        </authorList>
    </citation>
    <scope>NUCLEOTIDE SEQUENCE</scope>
    <source>
        <tissue evidence="2">Shoot tip</tissue>
    </source>
</reference>
<dbReference type="EMBL" id="JAPFFL010000016">
    <property type="protein sequence ID" value="KAJ6674921.1"/>
    <property type="molecule type" value="Genomic_DNA"/>
</dbReference>
<organism evidence="2 3">
    <name type="scientific">Salix viminalis</name>
    <name type="common">Common osier</name>
    <name type="synonym">Basket willow</name>
    <dbReference type="NCBI Taxonomy" id="40686"/>
    <lineage>
        <taxon>Eukaryota</taxon>
        <taxon>Viridiplantae</taxon>
        <taxon>Streptophyta</taxon>
        <taxon>Embryophyta</taxon>
        <taxon>Tracheophyta</taxon>
        <taxon>Spermatophyta</taxon>
        <taxon>Magnoliopsida</taxon>
        <taxon>eudicotyledons</taxon>
        <taxon>Gunneridae</taxon>
        <taxon>Pentapetalae</taxon>
        <taxon>rosids</taxon>
        <taxon>fabids</taxon>
        <taxon>Malpighiales</taxon>
        <taxon>Salicaceae</taxon>
        <taxon>Saliceae</taxon>
        <taxon>Salix</taxon>
    </lineage>
</organism>
<evidence type="ECO:0000313" key="3">
    <source>
        <dbReference type="Proteomes" id="UP001151529"/>
    </source>
</evidence>
<dbReference type="PANTHER" id="PTHR33732:SF3">
    <property type="entry name" value="OS07G0671800 PROTEIN"/>
    <property type="match status" value="1"/>
</dbReference>
<sequence>MLGFAAVKDTEEKLEYLDFVQVVAIYVVVCFSSVYRYDKENSGPPKPGVRTVEDTVRTVIGPVSDKFHDVPFQLLKFVDHKIDESLNELDRQVPSQVKWVSGQA</sequence>
<name>A0A9Q0NS51_SALVM</name>
<evidence type="ECO:0000313" key="2">
    <source>
        <dbReference type="EMBL" id="KAJ6674921.1"/>
    </source>
</evidence>
<gene>
    <name evidence="2" type="ORF">OIU85_011122</name>
</gene>
<accession>A0A9Q0NS51</accession>
<keyword evidence="3" id="KW-1185">Reference proteome</keyword>
<reference evidence="2" key="2">
    <citation type="journal article" date="2023" name="Int. J. Mol. Sci.">
        <title>De Novo Assembly and Annotation of 11 Diverse Shrub Willow (Salix) Genomes Reveals Novel Gene Organization in Sex-Linked Regions.</title>
        <authorList>
            <person name="Hyden B."/>
            <person name="Feng K."/>
            <person name="Yates T.B."/>
            <person name="Jawdy S."/>
            <person name="Cereghino C."/>
            <person name="Smart L.B."/>
            <person name="Muchero W."/>
        </authorList>
    </citation>
    <scope>NUCLEOTIDE SEQUENCE [LARGE SCALE GENOMIC DNA]</scope>
    <source>
        <tissue evidence="2">Shoot tip</tissue>
    </source>
</reference>
<dbReference type="OrthoDB" id="1707745at2759"/>
<dbReference type="Pfam" id="PF05755">
    <property type="entry name" value="REF"/>
    <property type="match status" value="1"/>
</dbReference>
<protein>
    <submittedName>
        <fullName evidence="2">STRESS-RELATED PROTEIN-LIKE</fullName>
    </submittedName>
</protein>
<dbReference type="InterPro" id="IPR008802">
    <property type="entry name" value="REF"/>
</dbReference>
<evidence type="ECO:0000256" key="1">
    <source>
        <dbReference type="ARBA" id="ARBA00009737"/>
    </source>
</evidence>
<dbReference type="PANTHER" id="PTHR33732">
    <property type="entry name" value="REF/SRPP-LIKE PROTEIN OS05G0151300/LOC_OS05G05940"/>
    <property type="match status" value="1"/>
</dbReference>